<keyword evidence="4" id="KW-0560">Oxidoreductase</keyword>
<keyword evidence="3" id="KW-0274">FAD</keyword>
<dbReference type="SUPFAM" id="SSF51905">
    <property type="entry name" value="FAD/NAD(P)-binding domain"/>
    <property type="match status" value="1"/>
</dbReference>
<dbReference type="EMBL" id="JABELX010000004">
    <property type="protein sequence ID" value="NNH70749.1"/>
    <property type="molecule type" value="Genomic_DNA"/>
</dbReference>
<dbReference type="SUPFAM" id="SSF55424">
    <property type="entry name" value="FAD/NAD-linked reductases, dimerisation (C-terminal) domain"/>
    <property type="match status" value="1"/>
</dbReference>
<evidence type="ECO:0000256" key="4">
    <source>
        <dbReference type="ARBA" id="ARBA00023002"/>
    </source>
</evidence>
<reference evidence="7 8" key="1">
    <citation type="submission" date="2020-05" db="EMBL/GenBank/DDBJ databases">
        <title>MicrobeNet Type strains.</title>
        <authorList>
            <person name="Nicholson A.C."/>
        </authorList>
    </citation>
    <scope>NUCLEOTIDE SEQUENCE [LARGE SCALE GENOMIC DNA]</scope>
    <source>
        <strain evidence="7 8">JCM 3224</strain>
    </source>
</reference>
<dbReference type="RefSeq" id="WP_067522407.1">
    <property type="nucleotide sequence ID" value="NZ_JABELX010000004.1"/>
</dbReference>
<evidence type="ECO:0000259" key="6">
    <source>
        <dbReference type="Pfam" id="PF14759"/>
    </source>
</evidence>
<organism evidence="7 8">
    <name type="scientific">Nocardia uniformis</name>
    <dbReference type="NCBI Taxonomy" id="53432"/>
    <lineage>
        <taxon>Bacteria</taxon>
        <taxon>Bacillati</taxon>
        <taxon>Actinomycetota</taxon>
        <taxon>Actinomycetes</taxon>
        <taxon>Mycobacteriales</taxon>
        <taxon>Nocardiaceae</taxon>
        <taxon>Nocardia</taxon>
    </lineage>
</organism>
<dbReference type="AlphaFoldDB" id="A0A849C782"/>
<name>A0A849C782_9NOCA</name>
<dbReference type="InterPro" id="IPR028202">
    <property type="entry name" value="Reductase_C"/>
</dbReference>
<dbReference type="GO" id="GO:0016651">
    <property type="term" value="F:oxidoreductase activity, acting on NAD(P)H"/>
    <property type="evidence" value="ECO:0007669"/>
    <property type="project" value="TreeGrafter"/>
</dbReference>
<keyword evidence="8" id="KW-1185">Reference proteome</keyword>
<dbReference type="PRINTS" id="PR00368">
    <property type="entry name" value="FADPNR"/>
</dbReference>
<feature type="domain" description="FAD/NAD(P)-binding" evidence="5">
    <location>
        <begin position="4"/>
        <end position="298"/>
    </location>
</feature>
<evidence type="ECO:0000256" key="1">
    <source>
        <dbReference type="ARBA" id="ARBA00001974"/>
    </source>
</evidence>
<dbReference type="PRINTS" id="PR00411">
    <property type="entry name" value="PNDRDTASEI"/>
</dbReference>
<evidence type="ECO:0000256" key="2">
    <source>
        <dbReference type="ARBA" id="ARBA00022630"/>
    </source>
</evidence>
<dbReference type="Gene3D" id="3.30.390.30">
    <property type="match status" value="1"/>
</dbReference>
<gene>
    <name evidence="7" type="ORF">HLB23_12885</name>
</gene>
<dbReference type="Gene3D" id="3.50.50.60">
    <property type="entry name" value="FAD/NAD(P)-binding domain"/>
    <property type="match status" value="2"/>
</dbReference>
<sequence>MTGRIVIVGAGVAGATAAKTLRREGYSAEIVLLGAEDGLPYRRPMVSKEMLAGTADEPRALLESAESWAALHVDVRPATTVEGIDPDRAHVRLADRTEIGYDSLLLATGARPRQLCDPSRNIHTLRARADVAPLRAALYDTGSLLIIGAGLIGCEVAATARTLGIAVTVIHAGPTPLDRIAPPAIGEYYRKLHADNGVDLHPDVHLHHLVDTDEGVIATAADGRTWSAATALVAIGAIPNTDLATAAGLAVDNGILVDSHFRTSAPGIFAAGDAAARYDPATGTHHREEHWNSALTHGTAAAKSILGLPIPPTEAPWGWSIQYGLNLQFAGRIAPTDDLEVHGVLGTPDVTVYARRDDHLVGAIAIGRPADIRAARTEIRTVR</sequence>
<dbReference type="PANTHER" id="PTHR43557:SF2">
    <property type="entry name" value="RIESKE DOMAIN-CONTAINING PROTEIN-RELATED"/>
    <property type="match status" value="1"/>
</dbReference>
<comment type="caution">
    <text evidence="7">The sequence shown here is derived from an EMBL/GenBank/DDBJ whole genome shotgun (WGS) entry which is preliminary data.</text>
</comment>
<dbReference type="GO" id="GO:0005737">
    <property type="term" value="C:cytoplasm"/>
    <property type="evidence" value="ECO:0007669"/>
    <property type="project" value="TreeGrafter"/>
</dbReference>
<dbReference type="Pfam" id="PF07992">
    <property type="entry name" value="Pyr_redox_2"/>
    <property type="match status" value="1"/>
</dbReference>
<dbReference type="Pfam" id="PF14759">
    <property type="entry name" value="Reductase_C"/>
    <property type="match status" value="1"/>
</dbReference>
<dbReference type="PANTHER" id="PTHR43557">
    <property type="entry name" value="APOPTOSIS-INDUCING FACTOR 1"/>
    <property type="match status" value="1"/>
</dbReference>
<dbReference type="InterPro" id="IPR016156">
    <property type="entry name" value="FAD/NAD-linked_Rdtase_dimer_sf"/>
</dbReference>
<proteinExistence type="predicted"/>
<dbReference type="InterPro" id="IPR036188">
    <property type="entry name" value="FAD/NAD-bd_sf"/>
</dbReference>
<dbReference type="InterPro" id="IPR050446">
    <property type="entry name" value="FAD-oxidoreductase/Apoptosis"/>
</dbReference>
<evidence type="ECO:0000259" key="5">
    <source>
        <dbReference type="Pfam" id="PF07992"/>
    </source>
</evidence>
<dbReference type="InterPro" id="IPR023753">
    <property type="entry name" value="FAD/NAD-binding_dom"/>
</dbReference>
<accession>A0A849C782</accession>
<evidence type="ECO:0000313" key="7">
    <source>
        <dbReference type="EMBL" id="NNH70749.1"/>
    </source>
</evidence>
<protein>
    <submittedName>
        <fullName evidence="7">FAD-dependent oxidoreductase</fullName>
    </submittedName>
</protein>
<dbReference type="Proteomes" id="UP000586827">
    <property type="component" value="Unassembled WGS sequence"/>
</dbReference>
<evidence type="ECO:0000256" key="3">
    <source>
        <dbReference type="ARBA" id="ARBA00022827"/>
    </source>
</evidence>
<evidence type="ECO:0000313" key="8">
    <source>
        <dbReference type="Proteomes" id="UP000586827"/>
    </source>
</evidence>
<comment type="cofactor">
    <cofactor evidence="1">
        <name>FAD</name>
        <dbReference type="ChEBI" id="CHEBI:57692"/>
    </cofactor>
</comment>
<keyword evidence="2" id="KW-0285">Flavoprotein</keyword>
<feature type="domain" description="Reductase C-terminal" evidence="6">
    <location>
        <begin position="317"/>
        <end position="379"/>
    </location>
</feature>